<evidence type="ECO:0000313" key="2">
    <source>
        <dbReference type="EMBL" id="MFD1880141.1"/>
    </source>
</evidence>
<dbReference type="PANTHER" id="PTHR46211:SF1">
    <property type="entry name" value="GLYCEROPHOSPHODIESTER PHOSPHODIESTERASE, CYTOPLASMIC"/>
    <property type="match status" value="1"/>
</dbReference>
<evidence type="ECO:0000313" key="3">
    <source>
        <dbReference type="Proteomes" id="UP001597213"/>
    </source>
</evidence>
<reference evidence="3" key="1">
    <citation type="journal article" date="2019" name="Int. J. Syst. Evol. Microbiol.">
        <title>The Global Catalogue of Microorganisms (GCM) 10K type strain sequencing project: providing services to taxonomists for standard genome sequencing and annotation.</title>
        <authorList>
            <consortium name="The Broad Institute Genomics Platform"/>
            <consortium name="The Broad Institute Genome Sequencing Center for Infectious Disease"/>
            <person name="Wu L."/>
            <person name="Ma J."/>
        </authorList>
    </citation>
    <scope>NUCLEOTIDE SEQUENCE [LARGE SCALE GENOMIC DNA]</scope>
    <source>
        <strain evidence="3">CCUG 56029</strain>
    </source>
</reference>
<dbReference type="EMBL" id="JBHUEN010000003">
    <property type="protein sequence ID" value="MFD1880141.1"/>
    <property type="molecule type" value="Genomic_DNA"/>
</dbReference>
<dbReference type="Proteomes" id="UP001597213">
    <property type="component" value="Unassembled WGS sequence"/>
</dbReference>
<dbReference type="RefSeq" id="WP_379139281.1">
    <property type="nucleotide sequence ID" value="NZ_JBHUEN010000003.1"/>
</dbReference>
<dbReference type="Gene3D" id="3.20.20.190">
    <property type="entry name" value="Phosphatidylinositol (PI) phosphodiesterase"/>
    <property type="match status" value="1"/>
</dbReference>
<dbReference type="PANTHER" id="PTHR46211">
    <property type="entry name" value="GLYCEROPHOSPHORYL DIESTER PHOSPHODIESTERASE"/>
    <property type="match status" value="1"/>
</dbReference>
<feature type="domain" description="GP-PDE" evidence="1">
    <location>
        <begin position="10"/>
        <end position="258"/>
    </location>
</feature>
<dbReference type="Pfam" id="PF03009">
    <property type="entry name" value="GDPD"/>
    <property type="match status" value="1"/>
</dbReference>
<protein>
    <submittedName>
        <fullName evidence="2">Glycerophosphodiester phosphodiesterase family protein</fullName>
    </submittedName>
</protein>
<evidence type="ECO:0000259" key="1">
    <source>
        <dbReference type="PROSITE" id="PS51704"/>
    </source>
</evidence>
<proteinExistence type="predicted"/>
<accession>A0ABW4R1N9</accession>
<dbReference type="InterPro" id="IPR017946">
    <property type="entry name" value="PLC-like_Pdiesterase_TIM-brl"/>
</dbReference>
<sequence length="258" mass="27886">MSALHPDFLRLPIAHRGYHDKRDGRPENTIAAIEAAVAAGYGVEFDLQPSSDGVPMVFHDYDLMRMADEQGYLADISAEELGKTILTGHDKGIPTLAEVLEIVAGRVPLLIEIKDQDGKMGPNVGPFEQTVAEVLGGYEGPFAVMSFNPYSVAAMHKAMPDATVGLVTCDFPADDWPMLDADAREHLARIGDFDRVGASFISHHHKDLHNPRVTALKADGVPILCWTIRSPEAEAEARKVADNITFEGYAAAMPGPAA</sequence>
<dbReference type="SUPFAM" id="SSF51695">
    <property type="entry name" value="PLC-like phosphodiesterases"/>
    <property type="match status" value="1"/>
</dbReference>
<keyword evidence="3" id="KW-1185">Reference proteome</keyword>
<organism evidence="2 3">
    <name type="scientific">Paracoccus pacificus</name>
    <dbReference type="NCBI Taxonomy" id="1463598"/>
    <lineage>
        <taxon>Bacteria</taxon>
        <taxon>Pseudomonadati</taxon>
        <taxon>Pseudomonadota</taxon>
        <taxon>Alphaproteobacteria</taxon>
        <taxon>Rhodobacterales</taxon>
        <taxon>Paracoccaceae</taxon>
        <taxon>Paracoccus</taxon>
    </lineage>
</organism>
<dbReference type="InterPro" id="IPR030395">
    <property type="entry name" value="GP_PDE_dom"/>
</dbReference>
<name>A0ABW4R1N9_9RHOB</name>
<gene>
    <name evidence="2" type="ORF">ACFSCT_00240</name>
</gene>
<comment type="caution">
    <text evidence="2">The sequence shown here is derived from an EMBL/GenBank/DDBJ whole genome shotgun (WGS) entry which is preliminary data.</text>
</comment>
<dbReference type="PROSITE" id="PS51704">
    <property type="entry name" value="GP_PDE"/>
    <property type="match status" value="1"/>
</dbReference>